<sequence length="454" mass="48317">MTLLQLLLAGLLVLGNGFFVGAEFALVSVRRSQIEPLAAGGQGRARRARQVLRGLESLPQMMAAAQFGITVCSLTLGAVAEPTLAHLLEPCFLAVHLPEALIHPLGYVIALAVVVFFHLVVGEMVPKNLAMAAPERTALWLSPALVAFARLTRPATLALGSCATLILRVFHVEPRDEVEAVFTSEQLNRLVDDSHQAGLLGQAEQERLADALELGSRPLTDVLLGSRDLVTVEATVTPRQVEELTVRTGYSRFPVRADDGRFMGYLHVKDVLDLEDGDRAVPQHLWRPMATLRGELPLDEALGAMRASASHLAAVADSSGRVLGLAALEDVLEMLVGEVHDPAHTTHTAHTARVLPAARCLGPEGGQDPGQPVQAGEPGQRVPARAAVPPAPAPGREAPGSPEPRQRGPRDPEFHGPRFPAPEPRDAGALSPEAAGPDGGRQDRARTAPRRTPA</sequence>
<proteinExistence type="predicted"/>
<dbReference type="CDD" id="cd04590">
    <property type="entry name" value="CBS_pair_CorC_HlyC_assoc"/>
    <property type="match status" value="1"/>
</dbReference>
<dbReference type="InterPro" id="IPR051676">
    <property type="entry name" value="UPF0053_domain"/>
</dbReference>
<feature type="domain" description="CBS" evidence="11">
    <location>
        <begin position="285"/>
        <end position="342"/>
    </location>
</feature>
<protein>
    <recommendedName>
        <fullName evidence="15">Integral membrane protein</fullName>
    </recommendedName>
</protein>
<keyword evidence="7" id="KW-0129">CBS domain</keyword>
<reference evidence="13 14" key="1">
    <citation type="journal article" date="2019" name="Int. J. Syst. Evol. Microbiol.">
        <title>The Global Catalogue of Microorganisms (GCM) 10K type strain sequencing project: providing services to taxonomists for standard genome sequencing and annotation.</title>
        <authorList>
            <consortium name="The Broad Institute Genomics Platform"/>
            <consortium name="The Broad Institute Genome Sequencing Center for Infectious Disease"/>
            <person name="Wu L."/>
            <person name="Ma J."/>
        </authorList>
    </citation>
    <scope>NUCLEOTIDE SEQUENCE [LARGE SCALE GENOMIC DNA]</scope>
    <source>
        <strain evidence="13 14">JCM 16373</strain>
    </source>
</reference>
<evidence type="ECO:0000313" key="14">
    <source>
        <dbReference type="Proteomes" id="UP001501447"/>
    </source>
</evidence>
<dbReference type="InterPro" id="IPR002550">
    <property type="entry name" value="CNNM"/>
</dbReference>
<evidence type="ECO:0000256" key="7">
    <source>
        <dbReference type="PROSITE-ProRule" id="PRU00703"/>
    </source>
</evidence>
<evidence type="ECO:0000256" key="4">
    <source>
        <dbReference type="ARBA" id="ARBA00022737"/>
    </source>
</evidence>
<dbReference type="Proteomes" id="UP001501447">
    <property type="component" value="Unassembled WGS sequence"/>
</dbReference>
<evidence type="ECO:0000256" key="1">
    <source>
        <dbReference type="ARBA" id="ARBA00004651"/>
    </source>
</evidence>
<dbReference type="Gene3D" id="3.10.580.10">
    <property type="entry name" value="CBS-domain"/>
    <property type="match status" value="1"/>
</dbReference>
<evidence type="ECO:0000256" key="2">
    <source>
        <dbReference type="ARBA" id="ARBA00022475"/>
    </source>
</evidence>
<dbReference type="InterPro" id="IPR044751">
    <property type="entry name" value="Ion_transp-like_CBS"/>
</dbReference>
<evidence type="ECO:0000256" key="8">
    <source>
        <dbReference type="PROSITE-ProRule" id="PRU01193"/>
    </source>
</evidence>
<feature type="domain" description="CBS" evidence="11">
    <location>
        <begin position="225"/>
        <end position="281"/>
    </location>
</feature>
<dbReference type="PANTHER" id="PTHR43099">
    <property type="entry name" value="UPF0053 PROTEIN YRKA"/>
    <property type="match status" value="1"/>
</dbReference>
<evidence type="ECO:0000256" key="10">
    <source>
        <dbReference type="SAM" id="Phobius"/>
    </source>
</evidence>
<comment type="subcellular location">
    <subcellularLocation>
        <location evidence="1">Cell membrane</location>
        <topology evidence="1">Multi-pass membrane protein</topology>
    </subcellularLocation>
</comment>
<dbReference type="PROSITE" id="PS51371">
    <property type="entry name" value="CBS"/>
    <property type="match status" value="2"/>
</dbReference>
<evidence type="ECO:0008006" key="15">
    <source>
        <dbReference type="Google" id="ProtNLM"/>
    </source>
</evidence>
<keyword evidence="3 8" id="KW-0812">Transmembrane</keyword>
<feature type="compositionally biased region" description="Basic and acidic residues" evidence="9">
    <location>
        <begin position="404"/>
        <end position="416"/>
    </location>
</feature>
<evidence type="ECO:0000259" key="12">
    <source>
        <dbReference type="PROSITE" id="PS51846"/>
    </source>
</evidence>
<evidence type="ECO:0000313" key="13">
    <source>
        <dbReference type="EMBL" id="GAA2593856.1"/>
    </source>
</evidence>
<name>A0ABN3PMN1_9ACTN</name>
<gene>
    <name evidence="13" type="ORF">GCM10009863_03740</name>
</gene>
<dbReference type="SUPFAM" id="SSF54631">
    <property type="entry name" value="CBS-domain pair"/>
    <property type="match status" value="1"/>
</dbReference>
<comment type="caution">
    <text evidence="13">The sequence shown here is derived from an EMBL/GenBank/DDBJ whole genome shotgun (WGS) entry which is preliminary data.</text>
</comment>
<keyword evidence="2" id="KW-1003">Cell membrane</keyword>
<evidence type="ECO:0000256" key="3">
    <source>
        <dbReference type="ARBA" id="ARBA00022692"/>
    </source>
</evidence>
<dbReference type="PANTHER" id="PTHR43099:SF5">
    <property type="entry name" value="HLYC_CORC FAMILY TRANSPORTER"/>
    <property type="match status" value="1"/>
</dbReference>
<feature type="domain" description="CNNM transmembrane" evidence="12">
    <location>
        <begin position="1"/>
        <end position="204"/>
    </location>
</feature>
<dbReference type="Pfam" id="PF01595">
    <property type="entry name" value="CNNM"/>
    <property type="match status" value="1"/>
</dbReference>
<evidence type="ECO:0000256" key="5">
    <source>
        <dbReference type="ARBA" id="ARBA00022989"/>
    </source>
</evidence>
<dbReference type="Pfam" id="PF00571">
    <property type="entry name" value="CBS"/>
    <property type="match status" value="2"/>
</dbReference>
<dbReference type="PROSITE" id="PS51846">
    <property type="entry name" value="CNNM"/>
    <property type="match status" value="1"/>
</dbReference>
<dbReference type="InterPro" id="IPR046342">
    <property type="entry name" value="CBS_dom_sf"/>
</dbReference>
<feature type="transmembrane region" description="Helical" evidence="10">
    <location>
        <begin position="6"/>
        <end position="27"/>
    </location>
</feature>
<organism evidence="13 14">
    <name type="scientific">Streptomyces axinellae</name>
    <dbReference type="NCBI Taxonomy" id="552788"/>
    <lineage>
        <taxon>Bacteria</taxon>
        <taxon>Bacillati</taxon>
        <taxon>Actinomycetota</taxon>
        <taxon>Actinomycetes</taxon>
        <taxon>Kitasatosporales</taxon>
        <taxon>Streptomycetaceae</taxon>
        <taxon>Streptomyces</taxon>
    </lineage>
</organism>
<dbReference type="InterPro" id="IPR000644">
    <property type="entry name" value="CBS_dom"/>
</dbReference>
<keyword evidence="4" id="KW-0677">Repeat</keyword>
<keyword evidence="14" id="KW-1185">Reference proteome</keyword>
<keyword evidence="6 8" id="KW-0472">Membrane</keyword>
<evidence type="ECO:0000256" key="6">
    <source>
        <dbReference type="ARBA" id="ARBA00023136"/>
    </source>
</evidence>
<dbReference type="EMBL" id="BAAARJ010000001">
    <property type="protein sequence ID" value="GAA2593856.1"/>
    <property type="molecule type" value="Genomic_DNA"/>
</dbReference>
<evidence type="ECO:0000259" key="11">
    <source>
        <dbReference type="PROSITE" id="PS51371"/>
    </source>
</evidence>
<accession>A0ABN3PMN1</accession>
<feature type="region of interest" description="Disordered" evidence="9">
    <location>
        <begin position="359"/>
        <end position="454"/>
    </location>
</feature>
<keyword evidence="5 8" id="KW-1133">Transmembrane helix</keyword>
<feature type="transmembrane region" description="Helical" evidence="10">
    <location>
        <begin position="61"/>
        <end position="80"/>
    </location>
</feature>
<evidence type="ECO:0000256" key="9">
    <source>
        <dbReference type="SAM" id="MobiDB-lite"/>
    </source>
</evidence>
<feature type="compositionally biased region" description="Low complexity" evidence="9">
    <location>
        <begin position="381"/>
        <end position="400"/>
    </location>
</feature>
<dbReference type="SMART" id="SM00116">
    <property type="entry name" value="CBS"/>
    <property type="match status" value="2"/>
</dbReference>
<feature type="transmembrane region" description="Helical" evidence="10">
    <location>
        <begin position="100"/>
        <end position="121"/>
    </location>
</feature>